<dbReference type="GO" id="GO:0005634">
    <property type="term" value="C:nucleus"/>
    <property type="evidence" value="ECO:0007669"/>
    <property type="project" value="TreeGrafter"/>
</dbReference>
<dbReference type="GO" id="GO:0006357">
    <property type="term" value="P:regulation of transcription by RNA polymerase II"/>
    <property type="evidence" value="ECO:0007669"/>
    <property type="project" value="TreeGrafter"/>
</dbReference>
<dbReference type="SMART" id="SM00317">
    <property type="entry name" value="SET"/>
    <property type="match status" value="1"/>
</dbReference>
<dbReference type="InterPro" id="IPR001214">
    <property type="entry name" value="SET_dom"/>
</dbReference>
<dbReference type="InParanoid" id="A0A672ZB73"/>
<reference evidence="3" key="3">
    <citation type="submission" date="2025-09" db="UniProtKB">
        <authorList>
            <consortium name="Ensembl"/>
        </authorList>
    </citation>
    <scope>IDENTIFICATION</scope>
</reference>
<organism evidence="3 4">
    <name type="scientific">Sphaeramia orbicularis</name>
    <name type="common">orbiculate cardinalfish</name>
    <dbReference type="NCBI Taxonomy" id="375764"/>
    <lineage>
        <taxon>Eukaryota</taxon>
        <taxon>Metazoa</taxon>
        <taxon>Chordata</taxon>
        <taxon>Craniata</taxon>
        <taxon>Vertebrata</taxon>
        <taxon>Euteleostomi</taxon>
        <taxon>Actinopterygii</taxon>
        <taxon>Neopterygii</taxon>
        <taxon>Teleostei</taxon>
        <taxon>Neoteleostei</taxon>
        <taxon>Acanthomorphata</taxon>
        <taxon>Gobiaria</taxon>
        <taxon>Kurtiformes</taxon>
        <taxon>Apogonoidei</taxon>
        <taxon>Apogonidae</taxon>
        <taxon>Apogoninae</taxon>
        <taxon>Sphaeramia</taxon>
    </lineage>
</organism>
<keyword evidence="4" id="KW-1185">Reference proteome</keyword>
<evidence type="ECO:0000313" key="3">
    <source>
        <dbReference type="Ensembl" id="ENSSORP00005014150.1"/>
    </source>
</evidence>
<dbReference type="PANTHER" id="PTHR46167:SF1">
    <property type="entry name" value="N-LYSINE METHYLTRANSFERASE KMT5A"/>
    <property type="match status" value="1"/>
</dbReference>
<dbReference type="Gene3D" id="2.170.270.10">
    <property type="entry name" value="SET domain"/>
    <property type="match status" value="1"/>
</dbReference>
<dbReference type="SUPFAM" id="SSF82199">
    <property type="entry name" value="SET domain"/>
    <property type="match status" value="1"/>
</dbReference>
<accession>A0A672ZB73</accession>
<feature type="region of interest" description="Disordered" evidence="1">
    <location>
        <begin position="1"/>
        <end position="22"/>
    </location>
</feature>
<feature type="compositionally biased region" description="Low complexity" evidence="1">
    <location>
        <begin position="13"/>
        <end position="22"/>
    </location>
</feature>
<dbReference type="PANTHER" id="PTHR46167">
    <property type="entry name" value="N-LYSINE METHYLTRANSFERASE KMT5A"/>
    <property type="match status" value="1"/>
</dbReference>
<reference evidence="3" key="1">
    <citation type="submission" date="2019-06" db="EMBL/GenBank/DDBJ databases">
        <authorList>
            <consortium name="Wellcome Sanger Institute Data Sharing"/>
        </authorList>
    </citation>
    <scope>NUCLEOTIDE SEQUENCE [LARGE SCALE GENOMIC DNA]</scope>
</reference>
<reference evidence="3" key="2">
    <citation type="submission" date="2025-08" db="UniProtKB">
        <authorList>
            <consortium name="Ensembl"/>
        </authorList>
    </citation>
    <scope>IDENTIFICATION</scope>
</reference>
<evidence type="ECO:0000256" key="1">
    <source>
        <dbReference type="SAM" id="MobiDB-lite"/>
    </source>
</evidence>
<dbReference type="AlphaFoldDB" id="A0A672ZB73"/>
<dbReference type="GO" id="GO:0042799">
    <property type="term" value="F:histone H4K20 methyltransferase activity"/>
    <property type="evidence" value="ECO:0007669"/>
    <property type="project" value="TreeGrafter"/>
</dbReference>
<name>A0A672ZB73_9TELE</name>
<feature type="domain" description="SET" evidence="2">
    <location>
        <begin position="106"/>
        <end position="238"/>
    </location>
</feature>
<dbReference type="Pfam" id="PF00856">
    <property type="entry name" value="SET"/>
    <property type="match status" value="1"/>
</dbReference>
<dbReference type="InterPro" id="IPR051760">
    <property type="entry name" value="KMT5A"/>
</dbReference>
<evidence type="ECO:0000313" key="4">
    <source>
        <dbReference type="Proteomes" id="UP000472271"/>
    </source>
</evidence>
<dbReference type="PROSITE" id="PS50280">
    <property type="entry name" value="SET"/>
    <property type="match status" value="1"/>
</dbReference>
<evidence type="ECO:0000259" key="2">
    <source>
        <dbReference type="PROSITE" id="PS50280"/>
    </source>
</evidence>
<dbReference type="GO" id="GO:0005700">
    <property type="term" value="C:polytene chromosome"/>
    <property type="evidence" value="ECO:0007669"/>
    <property type="project" value="TreeGrafter"/>
</dbReference>
<sequence length="255" mass="29259">KKHPMTVGGKVPSRAARVASSSENQKKLYERWLKEQKKLRIQHVAGQFPHRLPTEARVAKWIAGQGWEQNVPSAAKVVAAWKPSGDLQDIPTSQAIRKNVSSQKWKGLVIAHMEKKGRGVMTTRKFHAGEVICDYRGELVTHEEGLRIHATTSQEETGYMFFFKNQAGKRLCIDAHLDRCACHPDRQTFRRLMNHSSKRANVKPRLFRLNFESGDRDVLLLMAARDTEEGQELMFDYSVQKHQFRGEGLDLEWLI</sequence>
<dbReference type="GO" id="GO:0043516">
    <property type="term" value="P:regulation of DNA damage response, signal transduction by p53 class mediator"/>
    <property type="evidence" value="ECO:0007669"/>
    <property type="project" value="TreeGrafter"/>
</dbReference>
<proteinExistence type="predicted"/>
<dbReference type="InterPro" id="IPR046341">
    <property type="entry name" value="SET_dom_sf"/>
</dbReference>
<dbReference type="Ensembl" id="ENSSORT00005014572.1">
    <property type="protein sequence ID" value="ENSSORP00005014150.1"/>
    <property type="gene ID" value="ENSSORG00005007250.1"/>
</dbReference>
<dbReference type="Proteomes" id="UP000472271">
    <property type="component" value="Chromosome 11"/>
</dbReference>
<protein>
    <recommendedName>
        <fullName evidence="2">SET domain-containing protein</fullName>
    </recommendedName>
</protein>